<evidence type="ECO:0000313" key="1">
    <source>
        <dbReference type="EMBL" id="KIL60143.1"/>
    </source>
</evidence>
<dbReference type="OrthoDB" id="5083627at2759"/>
<dbReference type="Proteomes" id="UP000054549">
    <property type="component" value="Unassembled WGS sequence"/>
</dbReference>
<dbReference type="HOGENOM" id="CLU_502446_0_0_1"/>
<reference evidence="1 2" key="1">
    <citation type="submission" date="2014-04" db="EMBL/GenBank/DDBJ databases">
        <title>Evolutionary Origins and Diversification of the Mycorrhizal Mutualists.</title>
        <authorList>
            <consortium name="DOE Joint Genome Institute"/>
            <consortium name="Mycorrhizal Genomics Consortium"/>
            <person name="Kohler A."/>
            <person name="Kuo A."/>
            <person name="Nagy L.G."/>
            <person name="Floudas D."/>
            <person name="Copeland A."/>
            <person name="Barry K.W."/>
            <person name="Cichocki N."/>
            <person name="Veneault-Fourrey C."/>
            <person name="LaButti K."/>
            <person name="Lindquist E.A."/>
            <person name="Lipzen A."/>
            <person name="Lundell T."/>
            <person name="Morin E."/>
            <person name="Murat C."/>
            <person name="Riley R."/>
            <person name="Ohm R."/>
            <person name="Sun H."/>
            <person name="Tunlid A."/>
            <person name="Henrissat B."/>
            <person name="Grigoriev I.V."/>
            <person name="Hibbett D.S."/>
            <person name="Martin F."/>
        </authorList>
    </citation>
    <scope>NUCLEOTIDE SEQUENCE [LARGE SCALE GENOMIC DNA]</scope>
    <source>
        <strain evidence="1 2">Koide BX008</strain>
    </source>
</reference>
<sequence length="542" mass="60765">MSTLDDVVKAMSKETNNSTLGWDVVVNYTAKEMNELLAAAYKEDQPGQLVDITTQLKVLNPFEPGQRYTVDYVFKLGPPLIQFKGSAMVPACRLEIPVTGGSVKVLETGGQSSINAYRYRLVLSGISLGTVNGTKGASRDPKPSRDPFVFNSSDTTGAVTLDLVTSASKDWLKVELEGPDDDSFPLIDGQLGNLEKEILDFFRSSSDKIHWDLAQVNNNKLTSNRSTQLVPERFRFATYSPAEADSTYTILSLFIHIVGHPHRGTEDELQSHWTAKWSKNPANYGVSPIPDSNSENYTASVIFDNTWIQDLVKDSGGTGVMEIEEVEKTKNDTWGLKWKVLTGKKFEMKEIYETEDKTLYRIDNAVSLDLDKDPHVLYMTIGQNSDAQASALLEWTISYSREWSMTPHGGTSHSGTATVTNKVNEKKYIDNDSLPQYKLRLDASLKEDNWTTSSTSTNSFYWTVFSRDMQYSSKIKDAEPDLPTFTLVLFDFDFFMVTNLLLPNQKVIEFEKQPGARFPRDLYLVGKMVHKDKVKASRASAS</sequence>
<evidence type="ECO:0000313" key="2">
    <source>
        <dbReference type="Proteomes" id="UP000054549"/>
    </source>
</evidence>
<name>A0A0C2WUX9_AMAMK</name>
<protein>
    <submittedName>
        <fullName evidence="1">Uncharacterized protein</fullName>
    </submittedName>
</protein>
<dbReference type="EMBL" id="KN818303">
    <property type="protein sequence ID" value="KIL60143.1"/>
    <property type="molecule type" value="Genomic_DNA"/>
</dbReference>
<accession>A0A0C2WUX9</accession>
<dbReference type="AlphaFoldDB" id="A0A0C2WUX9"/>
<gene>
    <name evidence="1" type="ORF">M378DRAFT_168423</name>
</gene>
<proteinExistence type="predicted"/>
<organism evidence="1 2">
    <name type="scientific">Amanita muscaria (strain Koide BX008)</name>
    <dbReference type="NCBI Taxonomy" id="946122"/>
    <lineage>
        <taxon>Eukaryota</taxon>
        <taxon>Fungi</taxon>
        <taxon>Dikarya</taxon>
        <taxon>Basidiomycota</taxon>
        <taxon>Agaricomycotina</taxon>
        <taxon>Agaricomycetes</taxon>
        <taxon>Agaricomycetidae</taxon>
        <taxon>Agaricales</taxon>
        <taxon>Pluteineae</taxon>
        <taxon>Amanitaceae</taxon>
        <taxon>Amanita</taxon>
    </lineage>
</organism>
<keyword evidence="2" id="KW-1185">Reference proteome</keyword>
<dbReference type="InParanoid" id="A0A0C2WUX9"/>